<dbReference type="Pfam" id="PF00891">
    <property type="entry name" value="Methyltransf_2"/>
    <property type="match status" value="1"/>
</dbReference>
<gene>
    <name evidence="8" type="primary">LOC110805378</name>
</gene>
<feature type="domain" description="O-methyltransferase dimerisation" evidence="6">
    <location>
        <begin position="12"/>
        <end position="101"/>
    </location>
</feature>
<dbReference type="Proteomes" id="UP000813463">
    <property type="component" value="Chromosome 4"/>
</dbReference>
<dbReference type="InterPro" id="IPR001077">
    <property type="entry name" value="COMT_C"/>
</dbReference>
<dbReference type="InterPro" id="IPR036390">
    <property type="entry name" value="WH_DNA-bd_sf"/>
</dbReference>
<keyword evidence="2" id="KW-0808">Transferase</keyword>
<dbReference type="Gene3D" id="1.10.10.10">
    <property type="entry name" value="Winged helix-like DNA-binding domain superfamily/Winged helix DNA-binding domain"/>
    <property type="match status" value="1"/>
</dbReference>
<keyword evidence="7" id="KW-1185">Reference proteome</keyword>
<reference evidence="8" key="2">
    <citation type="submission" date="2025-08" db="UniProtKB">
        <authorList>
            <consortium name="RefSeq"/>
        </authorList>
    </citation>
    <scope>IDENTIFICATION</scope>
    <source>
        <tissue evidence="8">Leaf</tissue>
    </source>
</reference>
<dbReference type="InterPro" id="IPR012967">
    <property type="entry name" value="COMT_dimerisation"/>
</dbReference>
<feature type="active site" description="Proton acceptor" evidence="4">
    <location>
        <position position="254"/>
    </location>
</feature>
<evidence type="ECO:0000256" key="3">
    <source>
        <dbReference type="ARBA" id="ARBA00022691"/>
    </source>
</evidence>
<dbReference type="Pfam" id="PF08100">
    <property type="entry name" value="Dimerisation"/>
    <property type="match status" value="1"/>
</dbReference>
<keyword evidence="3" id="KW-0949">S-adenosyl-L-methionine</keyword>
<dbReference type="SUPFAM" id="SSF46785">
    <property type="entry name" value="Winged helix' DNA-binding domain"/>
    <property type="match status" value="1"/>
</dbReference>
<dbReference type="AlphaFoldDB" id="A0A9R0JGS1"/>
<evidence type="ECO:0000256" key="1">
    <source>
        <dbReference type="ARBA" id="ARBA00022603"/>
    </source>
</evidence>
<organism evidence="7 8">
    <name type="scientific">Spinacia oleracea</name>
    <name type="common">Spinach</name>
    <dbReference type="NCBI Taxonomy" id="3562"/>
    <lineage>
        <taxon>Eukaryota</taxon>
        <taxon>Viridiplantae</taxon>
        <taxon>Streptophyta</taxon>
        <taxon>Embryophyta</taxon>
        <taxon>Tracheophyta</taxon>
        <taxon>Spermatophyta</taxon>
        <taxon>Magnoliopsida</taxon>
        <taxon>eudicotyledons</taxon>
        <taxon>Gunneridae</taxon>
        <taxon>Pentapetalae</taxon>
        <taxon>Caryophyllales</taxon>
        <taxon>Chenopodiaceae</taxon>
        <taxon>Chenopodioideae</taxon>
        <taxon>Anserineae</taxon>
        <taxon>Spinacia</taxon>
    </lineage>
</organism>
<dbReference type="GeneID" id="110805378"/>
<evidence type="ECO:0000259" key="6">
    <source>
        <dbReference type="Pfam" id="PF08100"/>
    </source>
</evidence>
<dbReference type="KEGG" id="soe:110805378"/>
<dbReference type="PIRSF" id="PIRSF005739">
    <property type="entry name" value="O-mtase"/>
    <property type="match status" value="1"/>
</dbReference>
<dbReference type="InterPro" id="IPR029063">
    <property type="entry name" value="SAM-dependent_MTases_sf"/>
</dbReference>
<dbReference type="GO" id="GO:0008757">
    <property type="term" value="F:S-adenosylmethionine-dependent methyltransferase activity"/>
    <property type="evidence" value="ECO:0000318"/>
    <property type="project" value="GO_Central"/>
</dbReference>
<feature type="domain" description="O-methyltransferase C-terminal" evidence="5">
    <location>
        <begin position="123"/>
        <end position="329"/>
    </location>
</feature>
<dbReference type="InterPro" id="IPR036388">
    <property type="entry name" value="WH-like_DNA-bd_sf"/>
</dbReference>
<protein>
    <submittedName>
        <fullName evidence="8">(R,S)-reticuline 7-O-methyltransferase</fullName>
    </submittedName>
</protein>
<accession>A0A9R0JGS1</accession>
<dbReference type="GO" id="GO:0008171">
    <property type="term" value="F:O-methyltransferase activity"/>
    <property type="evidence" value="ECO:0000318"/>
    <property type="project" value="GO_Central"/>
</dbReference>
<evidence type="ECO:0000313" key="7">
    <source>
        <dbReference type="Proteomes" id="UP000813463"/>
    </source>
</evidence>
<name>A0A9R0JGS1_SPIOL</name>
<dbReference type="GO" id="GO:0046983">
    <property type="term" value="F:protein dimerization activity"/>
    <property type="evidence" value="ECO:0007669"/>
    <property type="project" value="InterPro"/>
</dbReference>
<keyword evidence="1" id="KW-0489">Methyltransferase</keyword>
<evidence type="ECO:0000313" key="8">
    <source>
        <dbReference type="RefSeq" id="XP_021866658.2"/>
    </source>
</evidence>
<dbReference type="InterPro" id="IPR016461">
    <property type="entry name" value="COMT-like"/>
</dbReference>
<sequence>MDLVKAHGEVYSHLFAYADTLVLRSAVELRIADIIHSHGQPMSVPEIASKLESSPSPNIPYLTRVMRVLTRNKIFTVENKKENINITPLYGLTETAKCLLHDQELSFAPTLLTFTDPSIMAGWYEIGRTIKEGGTPFVKAHGESFWEMTRENPEFNKLFSSGMSAVTKPALDAIIKGFKDGFSRLEGSLVDVGGGTGYLVANIVEAYPHIKGVNFDLPQTIVNAPKHSGVTHVGGDMFDEIPSADNVIIKSVLHDWGDEEALIILKKCQEAVAQKKGKVIIVEIVLHPDRNLMCDDAAIAIDLLMMVNCGGAKERTEDEWKILLNKAGFTHFNFIPLQATLSFSIIEAFN</sequence>
<evidence type="ECO:0000256" key="4">
    <source>
        <dbReference type="PIRSR" id="PIRSR005739-1"/>
    </source>
</evidence>
<dbReference type="CDD" id="cd02440">
    <property type="entry name" value="AdoMet_MTases"/>
    <property type="match status" value="1"/>
</dbReference>
<dbReference type="SUPFAM" id="SSF53335">
    <property type="entry name" value="S-adenosyl-L-methionine-dependent methyltransferases"/>
    <property type="match status" value="1"/>
</dbReference>
<dbReference type="GO" id="GO:0032259">
    <property type="term" value="P:methylation"/>
    <property type="evidence" value="ECO:0000318"/>
    <property type="project" value="GO_Central"/>
</dbReference>
<reference evidence="7" key="1">
    <citation type="journal article" date="2021" name="Nat. Commun.">
        <title>Genomic analyses provide insights into spinach domestication and the genetic basis of agronomic traits.</title>
        <authorList>
            <person name="Cai X."/>
            <person name="Sun X."/>
            <person name="Xu C."/>
            <person name="Sun H."/>
            <person name="Wang X."/>
            <person name="Ge C."/>
            <person name="Zhang Z."/>
            <person name="Wang Q."/>
            <person name="Fei Z."/>
            <person name="Jiao C."/>
            <person name="Wang Q."/>
        </authorList>
    </citation>
    <scope>NUCLEOTIDE SEQUENCE [LARGE SCALE GENOMIC DNA]</scope>
    <source>
        <strain evidence="7">cv. Varoflay</strain>
    </source>
</reference>
<evidence type="ECO:0000256" key="2">
    <source>
        <dbReference type="ARBA" id="ARBA00022679"/>
    </source>
</evidence>
<dbReference type="Gene3D" id="3.40.50.150">
    <property type="entry name" value="Vaccinia Virus protein VP39"/>
    <property type="match status" value="1"/>
</dbReference>
<dbReference type="RefSeq" id="XP_021866658.2">
    <property type="nucleotide sequence ID" value="XM_022010966.2"/>
</dbReference>
<evidence type="ECO:0000259" key="5">
    <source>
        <dbReference type="Pfam" id="PF00891"/>
    </source>
</evidence>
<dbReference type="PROSITE" id="PS51683">
    <property type="entry name" value="SAM_OMT_II"/>
    <property type="match status" value="1"/>
</dbReference>
<dbReference type="PANTHER" id="PTHR11746">
    <property type="entry name" value="O-METHYLTRANSFERASE"/>
    <property type="match status" value="1"/>
</dbReference>
<proteinExistence type="predicted"/>